<keyword evidence="4 10" id="KW-0812">Transmembrane</keyword>
<keyword evidence="3 10" id="KW-1134">Transmembrane beta strand</keyword>
<evidence type="ECO:0000256" key="1">
    <source>
        <dbReference type="ARBA" id="ARBA00004571"/>
    </source>
</evidence>
<accession>A0A1C4EE71</accession>
<dbReference type="AlphaFoldDB" id="A0A1C4EE71"/>
<dbReference type="PANTHER" id="PTHR30069:SF29">
    <property type="entry name" value="HEMOGLOBIN AND HEMOGLOBIN-HAPTOGLOBIN-BINDING PROTEIN 1-RELATED"/>
    <property type="match status" value="1"/>
</dbReference>
<dbReference type="SUPFAM" id="SSF56935">
    <property type="entry name" value="Porins"/>
    <property type="match status" value="1"/>
</dbReference>
<dbReference type="InterPro" id="IPR036942">
    <property type="entry name" value="Beta-barrel_TonB_sf"/>
</dbReference>
<feature type="domain" description="TonB-dependent receptor-like beta-barrel" evidence="12">
    <location>
        <begin position="318"/>
        <end position="757"/>
    </location>
</feature>
<dbReference type="GO" id="GO:0044718">
    <property type="term" value="P:siderophore transmembrane transport"/>
    <property type="evidence" value="ECO:0007669"/>
    <property type="project" value="TreeGrafter"/>
</dbReference>
<dbReference type="Pfam" id="PF07715">
    <property type="entry name" value="Plug"/>
    <property type="match status" value="1"/>
</dbReference>
<comment type="subcellular location">
    <subcellularLocation>
        <location evidence="1 10">Cell outer membrane</location>
        <topology evidence="1 10">Multi-pass membrane protein</topology>
    </subcellularLocation>
</comment>
<evidence type="ECO:0000256" key="3">
    <source>
        <dbReference type="ARBA" id="ARBA00022452"/>
    </source>
</evidence>
<keyword evidence="2 10" id="KW-0813">Transport</keyword>
<keyword evidence="5" id="KW-0732">Signal</keyword>
<evidence type="ECO:0000256" key="9">
    <source>
        <dbReference type="ARBA" id="ARBA00023237"/>
    </source>
</evidence>
<dbReference type="InterPro" id="IPR037066">
    <property type="entry name" value="Plug_dom_sf"/>
</dbReference>
<dbReference type="Proteomes" id="UP000242818">
    <property type="component" value="Unassembled WGS sequence"/>
</dbReference>
<dbReference type="InterPro" id="IPR012910">
    <property type="entry name" value="Plug_dom"/>
</dbReference>
<dbReference type="InterPro" id="IPR000531">
    <property type="entry name" value="Beta-barrel_TonB"/>
</dbReference>
<evidence type="ECO:0000256" key="8">
    <source>
        <dbReference type="ARBA" id="ARBA00023170"/>
    </source>
</evidence>
<name>A0A1C4EE71_9BACT</name>
<dbReference type="GO" id="GO:0015344">
    <property type="term" value="F:siderophore uptake transmembrane transporter activity"/>
    <property type="evidence" value="ECO:0007669"/>
    <property type="project" value="TreeGrafter"/>
</dbReference>
<dbReference type="InterPro" id="IPR039426">
    <property type="entry name" value="TonB-dep_rcpt-like"/>
</dbReference>
<reference evidence="14 15" key="1">
    <citation type="submission" date="2016-08" db="EMBL/GenBank/DDBJ databases">
        <authorList>
            <person name="Seilhamer J.J."/>
        </authorList>
    </citation>
    <scope>NUCLEOTIDE SEQUENCE [LARGE SCALE GENOMIC DNA]</scope>
    <source>
        <strain evidence="14 15">A37T2</strain>
    </source>
</reference>
<evidence type="ECO:0000256" key="4">
    <source>
        <dbReference type="ARBA" id="ARBA00022692"/>
    </source>
</evidence>
<dbReference type="Gene3D" id="2.170.130.10">
    <property type="entry name" value="TonB-dependent receptor, plug domain"/>
    <property type="match status" value="1"/>
</dbReference>
<proteinExistence type="inferred from homology"/>
<evidence type="ECO:0000256" key="2">
    <source>
        <dbReference type="ARBA" id="ARBA00022448"/>
    </source>
</evidence>
<evidence type="ECO:0000256" key="10">
    <source>
        <dbReference type="PROSITE-ProRule" id="PRU01360"/>
    </source>
</evidence>
<evidence type="ECO:0000259" key="13">
    <source>
        <dbReference type="Pfam" id="PF07715"/>
    </source>
</evidence>
<dbReference type="STRING" id="1335309.GA0116948_10841"/>
<keyword evidence="15" id="KW-1185">Reference proteome</keyword>
<evidence type="ECO:0000256" key="7">
    <source>
        <dbReference type="ARBA" id="ARBA00023136"/>
    </source>
</evidence>
<dbReference type="GO" id="GO:0009279">
    <property type="term" value="C:cell outer membrane"/>
    <property type="evidence" value="ECO:0007669"/>
    <property type="project" value="UniProtKB-SubCell"/>
</dbReference>
<keyword evidence="8 14" id="KW-0675">Receptor</keyword>
<comment type="similarity">
    <text evidence="10 11">Belongs to the TonB-dependent receptor family.</text>
</comment>
<organism evidence="14 15">
    <name type="scientific">Chitinophaga costaii</name>
    <dbReference type="NCBI Taxonomy" id="1335309"/>
    <lineage>
        <taxon>Bacteria</taxon>
        <taxon>Pseudomonadati</taxon>
        <taxon>Bacteroidota</taxon>
        <taxon>Chitinophagia</taxon>
        <taxon>Chitinophagales</taxon>
        <taxon>Chitinophagaceae</taxon>
        <taxon>Chitinophaga</taxon>
    </lineage>
</organism>
<dbReference type="Gene3D" id="2.40.170.20">
    <property type="entry name" value="TonB-dependent receptor, beta-barrel domain"/>
    <property type="match status" value="1"/>
</dbReference>
<evidence type="ECO:0000259" key="12">
    <source>
        <dbReference type="Pfam" id="PF00593"/>
    </source>
</evidence>
<protein>
    <submittedName>
        <fullName evidence="14">Outer membrane receptor for ferrienterochelin and colicins</fullName>
    </submittedName>
</protein>
<sequence>MIAKIGDDRFTQAGTPLIQKGKFPAQEHFRRESFPFGVNTFPPGVNAVGLPACFSVPGNSFSATGAQYAANSQPMKLHKGLTVLLAWLPWAAASATLPTDSLPHLRKQALREVAVQGSTLHKETDLINIKNVAQPVTIITRKTIEMMGSRRLDEVLREQTGMAVVSDLGSGNRSLGLQMQGFGAAYIMILINGQPMTGRFNGNFDLSRINVSDIERIEVIKGASSSLFGCDALGGVINIITRQIVTQTKGMASLQHGTYQSTDATLEAETPLLHQKATAFVSGNYYHTNGFNVNTQYLQQGKTAPPYNSLNMQGRFRYQLNDVHALLLNARVASRNSVMDRSYGAQDFRDKLNEHDMNMMVALNSQLHHGPQLLTRYYFTRYATNQAVKVQQTGTTLQQNDFIQNIHRVELQATQDLLQHTLTLTGGAGGDYQQLQDVAAASHNSMYTYFGYAQANYKPVATLNLTLGARYDGNNIFGGKLNPTLGADLRPASWMALKFSVGQGFKAPTYAQLYQVFTNPTEGYTVIGANVFTKKAKELEAAGLIQQVLPVAAGIHDLQPETSTSWNLGITLQPATQLEFTANGFYNNIHHQIFSQQVGIMSNGQQLYSWFNIQAAFTTGIETSLRWSPLKGLSLTGGYQYLIAKDKGVIDSIKAGSSKYGHLNYGTITATPRDYFNLPGRSRHSANVQVFYELRPWAMTYSLRASYRGKYGFMDRDNNGYIDPHDVFVNGYFLLNASVQKHLLQKRLTLQLTIDNIFNYTDYLMPAQPGRMVLAGATWRFAAHHINETITP</sequence>
<dbReference type="PANTHER" id="PTHR30069">
    <property type="entry name" value="TONB-DEPENDENT OUTER MEMBRANE RECEPTOR"/>
    <property type="match status" value="1"/>
</dbReference>
<gene>
    <name evidence="14" type="ORF">GA0116948_10841</name>
</gene>
<evidence type="ECO:0000313" key="15">
    <source>
        <dbReference type="Proteomes" id="UP000242818"/>
    </source>
</evidence>
<keyword evidence="7 10" id="KW-0472">Membrane</keyword>
<keyword evidence="9 10" id="KW-0998">Cell outer membrane</keyword>
<dbReference type="Pfam" id="PF00593">
    <property type="entry name" value="TonB_dep_Rec_b-barrel"/>
    <property type="match status" value="1"/>
</dbReference>
<evidence type="ECO:0000256" key="5">
    <source>
        <dbReference type="ARBA" id="ARBA00022729"/>
    </source>
</evidence>
<dbReference type="PROSITE" id="PS52016">
    <property type="entry name" value="TONB_DEPENDENT_REC_3"/>
    <property type="match status" value="1"/>
</dbReference>
<evidence type="ECO:0000256" key="11">
    <source>
        <dbReference type="RuleBase" id="RU003357"/>
    </source>
</evidence>
<evidence type="ECO:0000313" key="14">
    <source>
        <dbReference type="EMBL" id="SCC41864.1"/>
    </source>
</evidence>
<evidence type="ECO:0000256" key="6">
    <source>
        <dbReference type="ARBA" id="ARBA00023077"/>
    </source>
</evidence>
<dbReference type="CDD" id="cd01347">
    <property type="entry name" value="ligand_gated_channel"/>
    <property type="match status" value="1"/>
</dbReference>
<feature type="domain" description="TonB-dependent receptor plug" evidence="13">
    <location>
        <begin position="129"/>
        <end position="236"/>
    </location>
</feature>
<keyword evidence="6 11" id="KW-0798">TonB box</keyword>
<dbReference type="EMBL" id="FMAR01000008">
    <property type="protein sequence ID" value="SCC41864.1"/>
    <property type="molecule type" value="Genomic_DNA"/>
</dbReference>